<keyword evidence="1" id="KW-0812">Transmembrane</keyword>
<sequence length="195" mass="21798">MLKINLLPIRQLQKRAKAKKQFFGMLFLFLLVLASLALVGYSQVQNIKTLTAKVNTLSAEKAKYTPILQKIAKLKKTREELERKTNVIKKLKSDSSLTVRVLDEVANSVDNSRLWLESLNQQNSSLNLKGVALDNQTIAQFMDSLKASPFVQGVSLTNSSLKTISGRNLKSFALNCTVAQPSKKDSEKETKQKTK</sequence>
<reference evidence="2" key="1">
    <citation type="submission" date="2020-09" db="EMBL/GenBank/DDBJ databases">
        <title>Desulfogranum mesoprofundum gen. nov., sp. nov., a novel mesophilic, sulfate-reducing chemolithoautotroph isolated from a deep-sea hydrothermal vent chimney in the Suiyo Seamount.</title>
        <authorList>
            <person name="Hashimoto Y."/>
            <person name="Nakagawa S."/>
        </authorList>
    </citation>
    <scope>NUCLEOTIDE SEQUENCE</scope>
    <source>
        <strain evidence="2">KT2</strain>
    </source>
</reference>
<keyword evidence="3" id="KW-1185">Reference proteome</keyword>
<dbReference type="Proteomes" id="UP000826725">
    <property type="component" value="Chromosome"/>
</dbReference>
<keyword evidence="1" id="KW-1133">Transmembrane helix</keyword>
<gene>
    <name evidence="2" type="primary">pilN</name>
    <name evidence="2" type="ORF">DGMP_29790</name>
</gene>
<proteinExistence type="predicted"/>
<feature type="transmembrane region" description="Helical" evidence="1">
    <location>
        <begin position="21"/>
        <end position="41"/>
    </location>
</feature>
<dbReference type="InterPro" id="IPR052534">
    <property type="entry name" value="Extracell_DNA_Util/SecSys_Comp"/>
</dbReference>
<keyword evidence="1" id="KW-0472">Membrane</keyword>
<evidence type="ECO:0000256" key="1">
    <source>
        <dbReference type="SAM" id="Phobius"/>
    </source>
</evidence>
<dbReference type="PANTHER" id="PTHR40278:SF1">
    <property type="entry name" value="DNA UTILIZATION PROTEIN HOFN"/>
    <property type="match status" value="1"/>
</dbReference>
<dbReference type="KEGG" id="dbk:DGMP_29790"/>
<dbReference type="EMBL" id="AP024086">
    <property type="protein sequence ID" value="BCL62286.1"/>
    <property type="molecule type" value="Genomic_DNA"/>
</dbReference>
<accession>A0A8D5JSM9</accession>
<name>A0A8D5JSM9_9BACT</name>
<dbReference type="PANTHER" id="PTHR40278">
    <property type="entry name" value="DNA UTILIZATION PROTEIN HOFN"/>
    <property type="match status" value="1"/>
</dbReference>
<evidence type="ECO:0000313" key="3">
    <source>
        <dbReference type="Proteomes" id="UP000826725"/>
    </source>
</evidence>
<protein>
    <submittedName>
        <fullName evidence="2">Fimbrial protein</fullName>
    </submittedName>
</protein>
<dbReference type="AlphaFoldDB" id="A0A8D5JSM9"/>
<dbReference type="InterPro" id="IPR007813">
    <property type="entry name" value="PilN"/>
</dbReference>
<organism evidence="2 3">
    <name type="scientific">Desulfomarina profundi</name>
    <dbReference type="NCBI Taxonomy" id="2772557"/>
    <lineage>
        <taxon>Bacteria</taxon>
        <taxon>Pseudomonadati</taxon>
        <taxon>Thermodesulfobacteriota</taxon>
        <taxon>Desulfobulbia</taxon>
        <taxon>Desulfobulbales</taxon>
        <taxon>Desulfobulbaceae</taxon>
        <taxon>Desulfomarina</taxon>
    </lineage>
</organism>
<dbReference type="RefSeq" id="WP_228854658.1">
    <property type="nucleotide sequence ID" value="NZ_AP024086.1"/>
</dbReference>
<evidence type="ECO:0000313" key="2">
    <source>
        <dbReference type="EMBL" id="BCL62286.1"/>
    </source>
</evidence>
<dbReference type="Pfam" id="PF05137">
    <property type="entry name" value="PilN"/>
    <property type="match status" value="1"/>
</dbReference>